<feature type="compositionally biased region" description="Basic and acidic residues" evidence="1">
    <location>
        <begin position="133"/>
        <end position="145"/>
    </location>
</feature>
<protein>
    <recommendedName>
        <fullName evidence="3">Peptidoglycan binding-like domain-containing protein</fullName>
    </recommendedName>
</protein>
<name>A0ABP5N7I8_9ACTN</name>
<proteinExistence type="predicted"/>
<feature type="region of interest" description="Disordered" evidence="1">
    <location>
        <begin position="62"/>
        <end position="103"/>
    </location>
</feature>
<feature type="compositionally biased region" description="Pro residues" evidence="1">
    <location>
        <begin position="153"/>
        <end position="165"/>
    </location>
</feature>
<dbReference type="Proteomes" id="UP001501391">
    <property type="component" value="Unassembled WGS sequence"/>
</dbReference>
<keyword evidence="2" id="KW-1133">Transmembrane helix</keyword>
<dbReference type="Gene3D" id="1.10.101.10">
    <property type="entry name" value="PGBD-like superfamily/PGBD"/>
    <property type="match status" value="1"/>
</dbReference>
<dbReference type="EMBL" id="BAAAOQ010000007">
    <property type="protein sequence ID" value="GAA2195130.1"/>
    <property type="molecule type" value="Genomic_DNA"/>
</dbReference>
<comment type="caution">
    <text evidence="4">The sequence shown here is derived from an EMBL/GenBank/DDBJ whole genome shotgun (WGS) entry which is preliminary data.</text>
</comment>
<keyword evidence="2" id="KW-0812">Transmembrane</keyword>
<evidence type="ECO:0000256" key="2">
    <source>
        <dbReference type="SAM" id="Phobius"/>
    </source>
</evidence>
<feature type="domain" description="Peptidoglycan binding-like" evidence="3">
    <location>
        <begin position="226"/>
        <end position="284"/>
    </location>
</feature>
<accession>A0ABP5N7I8</accession>
<reference evidence="5" key="1">
    <citation type="journal article" date="2019" name="Int. J. Syst. Evol. Microbiol.">
        <title>The Global Catalogue of Microorganisms (GCM) 10K type strain sequencing project: providing services to taxonomists for standard genome sequencing and annotation.</title>
        <authorList>
            <consortium name="The Broad Institute Genomics Platform"/>
            <consortium name="The Broad Institute Genome Sequencing Center for Infectious Disease"/>
            <person name="Wu L."/>
            <person name="Ma J."/>
        </authorList>
    </citation>
    <scope>NUCLEOTIDE SEQUENCE [LARGE SCALE GENOMIC DNA]</scope>
    <source>
        <strain evidence="5">JCM 14924</strain>
    </source>
</reference>
<feature type="transmembrane region" description="Helical" evidence="2">
    <location>
        <begin position="107"/>
        <end position="129"/>
    </location>
</feature>
<dbReference type="InterPro" id="IPR036365">
    <property type="entry name" value="PGBD-like_sf"/>
</dbReference>
<feature type="compositionally biased region" description="Pro residues" evidence="1">
    <location>
        <begin position="173"/>
        <end position="204"/>
    </location>
</feature>
<feature type="compositionally biased region" description="Low complexity" evidence="1">
    <location>
        <begin position="205"/>
        <end position="216"/>
    </location>
</feature>
<organism evidence="4 5">
    <name type="scientific">Streptomyces bangladeshensis</name>
    <dbReference type="NCBI Taxonomy" id="295352"/>
    <lineage>
        <taxon>Bacteria</taxon>
        <taxon>Bacillati</taxon>
        <taxon>Actinomycetota</taxon>
        <taxon>Actinomycetes</taxon>
        <taxon>Kitasatosporales</taxon>
        <taxon>Streptomycetaceae</taxon>
        <taxon>Streptomyces</taxon>
    </lineage>
</organism>
<evidence type="ECO:0000256" key="1">
    <source>
        <dbReference type="SAM" id="MobiDB-lite"/>
    </source>
</evidence>
<dbReference type="RefSeq" id="WP_346162650.1">
    <property type="nucleotide sequence ID" value="NZ_BAAAOQ010000007.1"/>
</dbReference>
<dbReference type="Pfam" id="PF01471">
    <property type="entry name" value="PG_binding_1"/>
    <property type="match status" value="1"/>
</dbReference>
<feature type="region of interest" description="Disordered" evidence="1">
    <location>
        <begin position="1"/>
        <end position="25"/>
    </location>
</feature>
<evidence type="ECO:0000313" key="4">
    <source>
        <dbReference type="EMBL" id="GAA2195130.1"/>
    </source>
</evidence>
<dbReference type="InterPro" id="IPR002477">
    <property type="entry name" value="Peptidoglycan-bd-like"/>
</dbReference>
<gene>
    <name evidence="4" type="ORF">GCM10009787_24000</name>
</gene>
<dbReference type="InterPro" id="IPR036366">
    <property type="entry name" value="PGBDSf"/>
</dbReference>
<sequence>MTAEQGTTCPECGAPRGPDNTPSCDCTERAAAALREARTAEAAAAEDFDPLRIRPYVEMPDTDAGSAAVRPEPFPAVPHGPRPAATTERLPAVAESAPSRHRFRRPLLLAAAGTGVAIVAAAGSALFSYQAPARDRAAQEVRESIPEATTRAPAPPTPPAPPLPPRRTAAPSPATPTPTPTPTSPSPSPTPSASPSGPPSPTPSAPASGTPRTTPAMAPVLRRGDTGPEVTELQQRLRQLHLYGDRPDGIFSRPVEDAVRTYQRARGITGDALGTYGPATRRSLESETTEP</sequence>
<feature type="compositionally biased region" description="Pro residues" evidence="1">
    <location>
        <begin position="72"/>
        <end position="81"/>
    </location>
</feature>
<keyword evidence="5" id="KW-1185">Reference proteome</keyword>
<evidence type="ECO:0000313" key="5">
    <source>
        <dbReference type="Proteomes" id="UP001501391"/>
    </source>
</evidence>
<keyword evidence="2" id="KW-0472">Membrane</keyword>
<dbReference type="SUPFAM" id="SSF47090">
    <property type="entry name" value="PGBD-like"/>
    <property type="match status" value="1"/>
</dbReference>
<feature type="region of interest" description="Disordered" evidence="1">
    <location>
        <begin position="131"/>
        <end position="230"/>
    </location>
</feature>
<dbReference type="PRINTS" id="PR01217">
    <property type="entry name" value="PRICHEXTENSN"/>
</dbReference>
<evidence type="ECO:0000259" key="3">
    <source>
        <dbReference type="Pfam" id="PF01471"/>
    </source>
</evidence>
<feature type="region of interest" description="Disordered" evidence="1">
    <location>
        <begin position="270"/>
        <end position="291"/>
    </location>
</feature>